<sequence length="469" mass="54118">MSITGVISIGDYKLKSPLYREKVLKSYNESLKYGMTALKENDWNNLVERGIINPDTVLSQITMMKEDAVLAVHQYKISTLSDGRIGTYVPDDSKPNKRRNIKEPNYGKMIDRLYEFYGLGRNTDVDNIRLCDLFEEWLEYKAKKKQNSVQTKKQNRASYEKYVKGTKIDSIPIKNIKTIDLEDWAIDVLSAKGMTAKGFNTHKITVTGPLKYAKRKGYISENPWQKDEMEYTHLFISERIKPSAEMVFYPDEIEALCQEFERGFSLNGNVANFGLMANFELGLRVGELAALKWSDINFTNETVFIQRMEDSSGDVVEYVKSDSEAGYRELELSDEVVNIFKRIKRESRILSEYVFSNSDGSRATKMQFIHRLTKAEIALGWDKFKYSHCIRRTVASRMDAGGWALDEIRRWLGHTNKETTLKYLYNPYRESETKCRVKKTSILHTNSSCLQLSSKNGTSIEYKKVPEAL</sequence>
<proteinExistence type="inferred from homology"/>
<comment type="similarity">
    <text evidence="1">Belongs to the 'phage' integrase family.</text>
</comment>
<dbReference type="PROSITE" id="PS51898">
    <property type="entry name" value="TYR_RECOMBINASE"/>
    <property type="match status" value="1"/>
</dbReference>
<dbReference type="InterPro" id="IPR002104">
    <property type="entry name" value="Integrase_catalytic"/>
</dbReference>
<dbReference type="Pfam" id="PF00589">
    <property type="entry name" value="Phage_integrase"/>
    <property type="match status" value="1"/>
</dbReference>
<dbReference type="InterPro" id="IPR050090">
    <property type="entry name" value="Tyrosine_recombinase_XerCD"/>
</dbReference>
<dbReference type="AlphaFoldDB" id="A0A1I2TLW7"/>
<dbReference type="GO" id="GO:0003677">
    <property type="term" value="F:DNA binding"/>
    <property type="evidence" value="ECO:0007669"/>
    <property type="project" value="UniProtKB-KW"/>
</dbReference>
<feature type="domain" description="Tyr recombinase" evidence="4">
    <location>
        <begin position="243"/>
        <end position="442"/>
    </location>
</feature>
<accession>A0A1I2TLW7</accession>
<organism evidence="5 6">
    <name type="scientific">Enterocloster clostridioformis</name>
    <dbReference type="NCBI Taxonomy" id="1531"/>
    <lineage>
        <taxon>Bacteria</taxon>
        <taxon>Bacillati</taxon>
        <taxon>Bacillota</taxon>
        <taxon>Clostridia</taxon>
        <taxon>Lachnospirales</taxon>
        <taxon>Lachnospiraceae</taxon>
        <taxon>Enterocloster</taxon>
    </lineage>
</organism>
<evidence type="ECO:0000256" key="1">
    <source>
        <dbReference type="ARBA" id="ARBA00008857"/>
    </source>
</evidence>
<dbReference type="PANTHER" id="PTHR30349">
    <property type="entry name" value="PHAGE INTEGRASE-RELATED"/>
    <property type="match status" value="1"/>
</dbReference>
<dbReference type="EMBL" id="BJLB01000001">
    <property type="protein sequence ID" value="GEA35124.1"/>
    <property type="molecule type" value="Genomic_DNA"/>
</dbReference>
<keyword evidence="3" id="KW-0233">DNA recombination</keyword>
<name>A0A1I2TLW7_9FIRM</name>
<dbReference type="Gene3D" id="1.10.150.130">
    <property type="match status" value="1"/>
</dbReference>
<comment type="caution">
    <text evidence="5">The sequence shown here is derived from an EMBL/GenBank/DDBJ whole genome shotgun (WGS) entry which is preliminary data.</text>
</comment>
<keyword evidence="2" id="KW-0238">DNA-binding</keyword>
<evidence type="ECO:0000256" key="2">
    <source>
        <dbReference type="ARBA" id="ARBA00023125"/>
    </source>
</evidence>
<dbReference type="GO" id="GO:0015074">
    <property type="term" value="P:DNA integration"/>
    <property type="evidence" value="ECO:0007669"/>
    <property type="project" value="InterPro"/>
</dbReference>
<evidence type="ECO:0000313" key="6">
    <source>
        <dbReference type="Proteomes" id="UP000315200"/>
    </source>
</evidence>
<dbReference type="InterPro" id="IPR013762">
    <property type="entry name" value="Integrase-like_cat_sf"/>
</dbReference>
<dbReference type="PANTHER" id="PTHR30349:SF64">
    <property type="entry name" value="PROPHAGE INTEGRASE INTD-RELATED"/>
    <property type="match status" value="1"/>
</dbReference>
<dbReference type="Gene3D" id="1.10.443.10">
    <property type="entry name" value="Intergrase catalytic core"/>
    <property type="match status" value="1"/>
</dbReference>
<evidence type="ECO:0000256" key="3">
    <source>
        <dbReference type="ARBA" id="ARBA00023172"/>
    </source>
</evidence>
<dbReference type="InterPro" id="IPR011010">
    <property type="entry name" value="DNA_brk_join_enz"/>
</dbReference>
<evidence type="ECO:0000313" key="5">
    <source>
        <dbReference type="EMBL" id="GEA35124.1"/>
    </source>
</evidence>
<dbReference type="GO" id="GO:0006310">
    <property type="term" value="P:DNA recombination"/>
    <property type="evidence" value="ECO:0007669"/>
    <property type="project" value="UniProtKB-KW"/>
</dbReference>
<dbReference type="InterPro" id="IPR010998">
    <property type="entry name" value="Integrase_recombinase_N"/>
</dbReference>
<reference evidence="5 6" key="1">
    <citation type="submission" date="2019-06" db="EMBL/GenBank/DDBJ databases">
        <title>Draft genome sequence of [Clostridium] clostridioforme NBRC 113352.</title>
        <authorList>
            <person name="Miura T."/>
            <person name="Furukawa M."/>
            <person name="Shimamura M."/>
            <person name="Ohyama Y."/>
            <person name="Yamazoe A."/>
            <person name="Kawasaki H."/>
        </authorList>
    </citation>
    <scope>NUCLEOTIDE SEQUENCE [LARGE SCALE GENOMIC DNA]</scope>
    <source>
        <strain evidence="5 6">NBRC 113352</strain>
    </source>
</reference>
<dbReference type="RefSeq" id="WP_242953710.1">
    <property type="nucleotide sequence ID" value="NZ_BJLB01000001.1"/>
</dbReference>
<dbReference type="SUPFAM" id="SSF56349">
    <property type="entry name" value="DNA breaking-rejoining enzymes"/>
    <property type="match status" value="1"/>
</dbReference>
<evidence type="ECO:0000259" key="4">
    <source>
        <dbReference type="PROSITE" id="PS51898"/>
    </source>
</evidence>
<protein>
    <recommendedName>
        <fullName evidence="4">Tyr recombinase domain-containing protein</fullName>
    </recommendedName>
</protein>
<gene>
    <name evidence="5" type="ORF">Ccl03g_08370</name>
</gene>
<dbReference type="Proteomes" id="UP000315200">
    <property type="component" value="Unassembled WGS sequence"/>
</dbReference>